<keyword evidence="4" id="KW-0521">NADP</keyword>
<accession>A0A3P1WWZ0</accession>
<feature type="domain" description="FAD/NAD(P)-binding" evidence="13">
    <location>
        <begin position="9"/>
        <end position="318"/>
    </location>
</feature>
<dbReference type="Proteomes" id="UP000280935">
    <property type="component" value="Unassembled WGS sequence"/>
</dbReference>
<gene>
    <name evidence="14" type="ORF">EII35_04615</name>
</gene>
<feature type="domain" description="Pyridine nucleotide-disulphide oxidoreductase dimerisation" evidence="12">
    <location>
        <begin position="344"/>
        <end position="454"/>
    </location>
</feature>
<evidence type="ECO:0000256" key="10">
    <source>
        <dbReference type="PIRSR" id="PIRSR000350-4"/>
    </source>
</evidence>
<evidence type="ECO:0000256" key="3">
    <source>
        <dbReference type="ARBA" id="ARBA00022827"/>
    </source>
</evidence>
<evidence type="ECO:0000256" key="9">
    <source>
        <dbReference type="PIRSR" id="PIRSR000350-3"/>
    </source>
</evidence>
<proteinExistence type="inferred from homology"/>
<evidence type="ECO:0000256" key="1">
    <source>
        <dbReference type="ARBA" id="ARBA00007532"/>
    </source>
</evidence>
<evidence type="ECO:0000259" key="13">
    <source>
        <dbReference type="Pfam" id="PF07992"/>
    </source>
</evidence>
<organism evidence="14 15">
    <name type="scientific">Arachnia propionica</name>
    <dbReference type="NCBI Taxonomy" id="1750"/>
    <lineage>
        <taxon>Bacteria</taxon>
        <taxon>Bacillati</taxon>
        <taxon>Actinomycetota</taxon>
        <taxon>Actinomycetes</taxon>
        <taxon>Propionibacteriales</taxon>
        <taxon>Propionibacteriaceae</taxon>
        <taxon>Arachnia</taxon>
    </lineage>
</organism>
<dbReference type="GO" id="GO:0016668">
    <property type="term" value="F:oxidoreductase activity, acting on a sulfur group of donors, NAD(P) as acceptor"/>
    <property type="evidence" value="ECO:0007669"/>
    <property type="project" value="InterPro"/>
</dbReference>
<dbReference type="InterPro" id="IPR023753">
    <property type="entry name" value="FAD/NAD-binding_dom"/>
</dbReference>
<evidence type="ECO:0000313" key="14">
    <source>
        <dbReference type="EMBL" id="RRD50438.1"/>
    </source>
</evidence>
<dbReference type="Gene3D" id="3.30.390.30">
    <property type="match status" value="1"/>
</dbReference>
<sequence length="460" mass="48722">MSSHDIEVDLAVIGFGKGGKTLAGTLAARGRRVALIEQSSEMYGGTCINIGCVPSKALSWAASHPGTGTDPKEWFETAAERVSSLTAAMRAKNFQIFDSPETATVITGRASFIDATTLAVSAGEDELIVRAPTIIINTGAASVLPPIPGLRESRHVVTSTEALALRQRPDHLIIVGGGYIGVEFATTHAAFGTRVTLIHRGERLLETQDADIAQEVRELLEAAGVTVLTSAAASQILDVGDRVKVFHNDGAGRRHEVEGDMVLAALGRRPVTDGLNLAAAGIEVGERGEVVVDEYCRTSAPNVLAVGDVNGGPQFTYISLDDHRVVLDQLEGDGLRSTRDRVAVPSVVFTSPPLAHVGLTFAQAEASGRAVRTAVRRVADMVIVPRTRIVQETRGVMKAVVDAETDQILGATLLAHDAHEVINTIALAMRAGATAADLRDGIWTHPSMTEAFNDLFGQLR</sequence>
<dbReference type="PRINTS" id="PR00368">
    <property type="entry name" value="FADPNR"/>
</dbReference>
<feature type="active site" description="Proton acceptor" evidence="8">
    <location>
        <position position="445"/>
    </location>
</feature>
<dbReference type="PRINTS" id="PR00411">
    <property type="entry name" value="PNDRDTASEI"/>
</dbReference>
<protein>
    <submittedName>
        <fullName evidence="14">Pyridine nucleotide-disulfide oxidoreductase</fullName>
    </submittedName>
</protein>
<name>A0A3P1WWZ0_9ACTN</name>
<dbReference type="InterPro" id="IPR016156">
    <property type="entry name" value="FAD/NAD-linked_Rdtase_dimer_sf"/>
</dbReference>
<feature type="binding site" evidence="9">
    <location>
        <position position="308"/>
    </location>
    <ligand>
        <name>FAD</name>
        <dbReference type="ChEBI" id="CHEBI:57692"/>
    </ligand>
</feature>
<dbReference type="InterPro" id="IPR012999">
    <property type="entry name" value="Pyr_OxRdtase_I_AS"/>
</dbReference>
<evidence type="ECO:0000256" key="6">
    <source>
        <dbReference type="ARBA" id="ARBA00023157"/>
    </source>
</evidence>
<dbReference type="PROSITE" id="PS00076">
    <property type="entry name" value="PYRIDINE_REDOX_1"/>
    <property type="match status" value="1"/>
</dbReference>
<keyword evidence="3 9" id="KW-0274">FAD</keyword>
<dbReference type="SUPFAM" id="SSF55424">
    <property type="entry name" value="FAD/NAD-linked reductases, dimerisation (C-terminal) domain"/>
    <property type="match status" value="1"/>
</dbReference>
<dbReference type="FunFam" id="3.30.390.30:FF:000001">
    <property type="entry name" value="Dihydrolipoyl dehydrogenase"/>
    <property type="match status" value="1"/>
</dbReference>
<feature type="binding site" evidence="9">
    <location>
        <position position="267"/>
    </location>
    <ligand>
        <name>NAD(+)</name>
        <dbReference type="ChEBI" id="CHEBI:57540"/>
    </ligand>
</feature>
<dbReference type="Gene3D" id="3.50.50.60">
    <property type="entry name" value="FAD/NAD(P)-binding domain"/>
    <property type="match status" value="2"/>
</dbReference>
<dbReference type="InterPro" id="IPR004099">
    <property type="entry name" value="Pyr_nucl-diS_OxRdtase_dimer"/>
</dbReference>
<dbReference type="GO" id="GO:0003955">
    <property type="term" value="F:NAD(P)H dehydrogenase (quinone) activity"/>
    <property type="evidence" value="ECO:0007669"/>
    <property type="project" value="TreeGrafter"/>
</dbReference>
<evidence type="ECO:0000256" key="8">
    <source>
        <dbReference type="PIRSR" id="PIRSR000350-2"/>
    </source>
</evidence>
<reference evidence="14 15" key="1">
    <citation type="submission" date="2018-11" db="EMBL/GenBank/DDBJ databases">
        <title>Genomes From Bacteria Associated with the Canine Oral Cavity: a Test Case for Automated Genome-Based Taxonomic Assignment.</title>
        <authorList>
            <person name="Coil D.A."/>
            <person name="Jospin G."/>
            <person name="Darling A.E."/>
            <person name="Wallis C."/>
            <person name="Davis I.J."/>
            <person name="Harris S."/>
            <person name="Eisen J.A."/>
            <person name="Holcombe L.J."/>
            <person name="O'Flynn C."/>
        </authorList>
    </citation>
    <scope>NUCLEOTIDE SEQUENCE [LARGE SCALE GENOMIC DNA]</scope>
    <source>
        <strain evidence="14 15">OH2822_COT-296</strain>
    </source>
</reference>
<feature type="binding site" evidence="9">
    <location>
        <begin position="176"/>
        <end position="183"/>
    </location>
    <ligand>
        <name>NAD(+)</name>
        <dbReference type="ChEBI" id="CHEBI:57540"/>
    </ligand>
</feature>
<comment type="similarity">
    <text evidence="1 11">Belongs to the class-I pyridine nucleotide-disulfide oxidoreductase family.</text>
</comment>
<evidence type="ECO:0000256" key="2">
    <source>
        <dbReference type="ARBA" id="ARBA00022630"/>
    </source>
</evidence>
<evidence type="ECO:0000259" key="12">
    <source>
        <dbReference type="Pfam" id="PF02852"/>
    </source>
</evidence>
<keyword evidence="9" id="KW-0547">Nucleotide-binding</keyword>
<dbReference type="PANTHER" id="PTHR43014">
    <property type="entry name" value="MERCURIC REDUCTASE"/>
    <property type="match status" value="1"/>
</dbReference>
<dbReference type="SUPFAM" id="SSF51905">
    <property type="entry name" value="FAD/NAD(P)-binding domain"/>
    <property type="match status" value="1"/>
</dbReference>
<dbReference type="EMBL" id="RQYT01000006">
    <property type="protein sequence ID" value="RRD50438.1"/>
    <property type="molecule type" value="Genomic_DNA"/>
</dbReference>
<dbReference type="InterPro" id="IPR001100">
    <property type="entry name" value="Pyr_nuc-diS_OxRdtase"/>
</dbReference>
<evidence type="ECO:0000313" key="15">
    <source>
        <dbReference type="Proteomes" id="UP000280935"/>
    </source>
</evidence>
<evidence type="ECO:0000256" key="4">
    <source>
        <dbReference type="ARBA" id="ARBA00022857"/>
    </source>
</evidence>
<feature type="disulfide bond" description="Redox-active" evidence="10">
    <location>
        <begin position="47"/>
        <end position="52"/>
    </location>
</feature>
<evidence type="ECO:0000256" key="11">
    <source>
        <dbReference type="RuleBase" id="RU003691"/>
    </source>
</evidence>
<keyword evidence="7 11" id="KW-0676">Redox-active center</keyword>
<keyword evidence="6" id="KW-1015">Disulfide bond</keyword>
<dbReference type="Pfam" id="PF02852">
    <property type="entry name" value="Pyr_redox_dim"/>
    <property type="match status" value="1"/>
</dbReference>
<dbReference type="RefSeq" id="WP_125227296.1">
    <property type="nucleotide sequence ID" value="NZ_RQYT01000006.1"/>
</dbReference>
<comment type="cofactor">
    <cofactor evidence="9">
        <name>FAD</name>
        <dbReference type="ChEBI" id="CHEBI:57692"/>
    </cofactor>
    <text evidence="9">Binds 1 FAD per subunit.</text>
</comment>
<evidence type="ECO:0000256" key="7">
    <source>
        <dbReference type="ARBA" id="ARBA00023284"/>
    </source>
</evidence>
<dbReference type="InterPro" id="IPR036188">
    <property type="entry name" value="FAD/NAD-bd_sf"/>
</dbReference>
<evidence type="ECO:0000256" key="5">
    <source>
        <dbReference type="ARBA" id="ARBA00023002"/>
    </source>
</evidence>
<keyword evidence="9" id="KW-0520">NAD</keyword>
<dbReference type="AlphaFoldDB" id="A0A3P1WWZ0"/>
<dbReference type="GO" id="GO:0050660">
    <property type="term" value="F:flavin adenine dinucleotide binding"/>
    <property type="evidence" value="ECO:0007669"/>
    <property type="project" value="TreeGrafter"/>
</dbReference>
<keyword evidence="2 11" id="KW-0285">Flavoprotein</keyword>
<dbReference type="OrthoDB" id="4763248at2"/>
<dbReference type="PANTHER" id="PTHR43014:SF4">
    <property type="entry name" value="PYRIDINE NUCLEOTIDE-DISULFIDE OXIDOREDUCTASE RCLA-RELATED"/>
    <property type="match status" value="1"/>
</dbReference>
<feature type="binding site" evidence="9">
    <location>
        <position position="56"/>
    </location>
    <ligand>
        <name>FAD</name>
        <dbReference type="ChEBI" id="CHEBI:57692"/>
    </ligand>
</feature>
<keyword evidence="5 11" id="KW-0560">Oxidoreductase</keyword>
<dbReference type="Pfam" id="PF07992">
    <property type="entry name" value="Pyr_redox_2"/>
    <property type="match status" value="1"/>
</dbReference>
<comment type="caution">
    <text evidence="14">The sequence shown here is derived from an EMBL/GenBank/DDBJ whole genome shotgun (WGS) entry which is preliminary data.</text>
</comment>
<dbReference type="PIRSF" id="PIRSF000350">
    <property type="entry name" value="Mercury_reductase_MerA"/>
    <property type="match status" value="1"/>
</dbReference>